<protein>
    <submittedName>
        <fullName evidence="2">Lipid A deacylase LpxR family protein</fullName>
    </submittedName>
</protein>
<reference evidence="3" key="1">
    <citation type="journal article" date="2019" name="Int. J. Syst. Evol. Microbiol.">
        <title>The Global Catalogue of Microorganisms (GCM) 10K type strain sequencing project: providing services to taxonomists for standard genome sequencing and annotation.</title>
        <authorList>
            <consortium name="The Broad Institute Genomics Platform"/>
            <consortium name="The Broad Institute Genome Sequencing Center for Infectious Disease"/>
            <person name="Wu L."/>
            <person name="Ma J."/>
        </authorList>
    </citation>
    <scope>NUCLEOTIDE SEQUENCE [LARGE SCALE GENOMIC DNA]</scope>
    <source>
        <strain evidence="3">CGMCC 1.16855</strain>
    </source>
</reference>
<keyword evidence="1" id="KW-0732">Signal</keyword>
<comment type="caution">
    <text evidence="2">The sequence shown here is derived from an EMBL/GenBank/DDBJ whole genome shotgun (WGS) entry which is preliminary data.</text>
</comment>
<evidence type="ECO:0000313" key="3">
    <source>
        <dbReference type="Proteomes" id="UP001595420"/>
    </source>
</evidence>
<dbReference type="Proteomes" id="UP001595420">
    <property type="component" value="Unassembled WGS sequence"/>
</dbReference>
<dbReference type="EMBL" id="JBHRSB010000006">
    <property type="protein sequence ID" value="MFC3002095.1"/>
    <property type="molecule type" value="Genomic_DNA"/>
</dbReference>
<organism evidence="2 3">
    <name type="scientific">Falsiroseomonas tokyonensis</name>
    <dbReference type="NCBI Taxonomy" id="430521"/>
    <lineage>
        <taxon>Bacteria</taxon>
        <taxon>Pseudomonadati</taxon>
        <taxon>Pseudomonadota</taxon>
        <taxon>Alphaproteobacteria</taxon>
        <taxon>Acetobacterales</taxon>
        <taxon>Roseomonadaceae</taxon>
        <taxon>Falsiroseomonas</taxon>
    </lineage>
</organism>
<gene>
    <name evidence="2" type="ORF">ACFOD3_19480</name>
</gene>
<evidence type="ECO:0000313" key="2">
    <source>
        <dbReference type="EMBL" id="MFC3002095.1"/>
    </source>
</evidence>
<feature type="chain" id="PRO_5045376637" evidence="1">
    <location>
        <begin position="23"/>
        <end position="335"/>
    </location>
</feature>
<keyword evidence="3" id="KW-1185">Reference proteome</keyword>
<proteinExistence type="predicted"/>
<dbReference type="InterPro" id="IPR018707">
    <property type="entry name" value="LpxR"/>
</dbReference>
<feature type="signal peptide" evidence="1">
    <location>
        <begin position="1"/>
        <end position="22"/>
    </location>
</feature>
<accession>A0ABV7C125</accession>
<dbReference type="Pfam" id="PF09982">
    <property type="entry name" value="LpxR"/>
    <property type="match status" value="1"/>
</dbReference>
<evidence type="ECO:0000256" key="1">
    <source>
        <dbReference type="SAM" id="SignalP"/>
    </source>
</evidence>
<name>A0ABV7C125_9PROT</name>
<sequence>MARFAPAGLHIAAAVVALPAAAQMPPTRPADPAGTYVFLLENDTFSGRDRYYTNGFLFAWGSPSYNPPDWLAGLTEGTSLLFPSGGTARWGLAFGQKKFTPEDTRARNPDPDDRPYAGWLYGAVTLISYTPREFGSLELQLGMVGPAALGEQVQNNTHDLFNIERALGWDAQIKDEPGLNLVLNRQWRLNQPLGASGLQYGFVPSLAASLGNVQTYAAAGLMLRVGTELDADFGPPRARPVSVGSVFFLPNERLGWYGFAAIEGRAVARDITLDGNTWRDSRSVDREVLVGDASLGFAVLFPRARLTFTYTMRSKEFETQREGSQFGSVSLAVRF</sequence>